<dbReference type="Pfam" id="PF00672">
    <property type="entry name" value="HAMP"/>
    <property type="match status" value="1"/>
</dbReference>
<dbReference type="PROSITE" id="PS50109">
    <property type="entry name" value="HIS_KIN"/>
    <property type="match status" value="1"/>
</dbReference>
<reference evidence="11 12" key="1">
    <citation type="submission" date="2013-09" db="EMBL/GenBank/DDBJ databases">
        <title>Genome sequencing of Arenimonas composti.</title>
        <authorList>
            <person name="Chen F."/>
            <person name="Wang G."/>
        </authorList>
    </citation>
    <scope>NUCLEOTIDE SEQUENCE [LARGE SCALE GENOMIC DNA]</scope>
    <source>
        <strain evidence="11 12">TR7-09</strain>
    </source>
</reference>
<dbReference type="Gene3D" id="6.10.340.10">
    <property type="match status" value="1"/>
</dbReference>
<name>A0A091BI69_9GAMM</name>
<dbReference type="GO" id="GO:0007234">
    <property type="term" value="P:osmosensory signaling via phosphorelay pathway"/>
    <property type="evidence" value="ECO:0007669"/>
    <property type="project" value="TreeGrafter"/>
</dbReference>
<dbReference type="CDD" id="cd00082">
    <property type="entry name" value="HisKA"/>
    <property type="match status" value="1"/>
</dbReference>
<dbReference type="AlphaFoldDB" id="A0A091BI69"/>
<evidence type="ECO:0000256" key="1">
    <source>
        <dbReference type="ARBA" id="ARBA00000085"/>
    </source>
</evidence>
<evidence type="ECO:0000256" key="3">
    <source>
        <dbReference type="ARBA" id="ARBA00012438"/>
    </source>
</evidence>
<dbReference type="GO" id="GO:0000155">
    <property type="term" value="F:phosphorelay sensor kinase activity"/>
    <property type="evidence" value="ECO:0007669"/>
    <property type="project" value="InterPro"/>
</dbReference>
<evidence type="ECO:0000259" key="9">
    <source>
        <dbReference type="PROSITE" id="PS50109"/>
    </source>
</evidence>
<keyword evidence="8" id="KW-0812">Transmembrane</keyword>
<organism evidence="11 12">
    <name type="scientific">Arenimonas composti TR7-09 = DSM 18010</name>
    <dbReference type="NCBI Taxonomy" id="1121013"/>
    <lineage>
        <taxon>Bacteria</taxon>
        <taxon>Pseudomonadati</taxon>
        <taxon>Pseudomonadota</taxon>
        <taxon>Gammaproteobacteria</taxon>
        <taxon>Lysobacterales</taxon>
        <taxon>Lysobacteraceae</taxon>
        <taxon>Arenimonas</taxon>
    </lineage>
</organism>
<dbReference type="PANTHER" id="PTHR42878">
    <property type="entry name" value="TWO-COMPONENT HISTIDINE KINASE"/>
    <property type="match status" value="1"/>
</dbReference>
<keyword evidence="12" id="KW-1185">Reference proteome</keyword>
<keyword evidence="8" id="KW-1133">Transmembrane helix</keyword>
<comment type="subcellular location">
    <subcellularLocation>
        <location evidence="2">Membrane</location>
    </subcellularLocation>
</comment>
<feature type="transmembrane region" description="Helical" evidence="8">
    <location>
        <begin position="12"/>
        <end position="35"/>
    </location>
</feature>
<dbReference type="SUPFAM" id="SSF55874">
    <property type="entry name" value="ATPase domain of HSP90 chaperone/DNA topoisomerase II/histidine kinase"/>
    <property type="match status" value="1"/>
</dbReference>
<dbReference type="InterPro" id="IPR036097">
    <property type="entry name" value="HisK_dim/P_sf"/>
</dbReference>
<dbReference type="InterPro" id="IPR050351">
    <property type="entry name" value="BphY/WalK/GraS-like"/>
</dbReference>
<evidence type="ECO:0000313" key="11">
    <source>
        <dbReference type="EMBL" id="KFN50464.1"/>
    </source>
</evidence>
<dbReference type="PROSITE" id="PS50885">
    <property type="entry name" value="HAMP"/>
    <property type="match status" value="1"/>
</dbReference>
<dbReference type="InterPro" id="IPR004358">
    <property type="entry name" value="Sig_transdc_His_kin-like_C"/>
</dbReference>
<evidence type="ECO:0000313" key="12">
    <source>
        <dbReference type="Proteomes" id="UP000029391"/>
    </source>
</evidence>
<proteinExistence type="predicted"/>
<keyword evidence="5" id="KW-0808">Transferase</keyword>
<dbReference type="InterPro" id="IPR005467">
    <property type="entry name" value="His_kinase_dom"/>
</dbReference>
<dbReference type="SUPFAM" id="SSF158472">
    <property type="entry name" value="HAMP domain-like"/>
    <property type="match status" value="1"/>
</dbReference>
<dbReference type="PANTHER" id="PTHR42878:SF15">
    <property type="entry name" value="BACTERIOPHYTOCHROME"/>
    <property type="match status" value="1"/>
</dbReference>
<dbReference type="eggNOG" id="COG4251">
    <property type="taxonomic scope" value="Bacteria"/>
</dbReference>
<dbReference type="FunFam" id="1.10.287.130:FF:000070">
    <property type="entry name" value="Histidine kinase sensor protein"/>
    <property type="match status" value="1"/>
</dbReference>
<gene>
    <name evidence="11" type="ORF">P873_07315</name>
</gene>
<evidence type="ECO:0000256" key="4">
    <source>
        <dbReference type="ARBA" id="ARBA00022553"/>
    </source>
</evidence>
<dbReference type="GO" id="GO:0030295">
    <property type="term" value="F:protein kinase activator activity"/>
    <property type="evidence" value="ECO:0007669"/>
    <property type="project" value="TreeGrafter"/>
</dbReference>
<dbReference type="FunFam" id="3.30.565.10:FF:000006">
    <property type="entry name" value="Sensor histidine kinase WalK"/>
    <property type="match status" value="1"/>
</dbReference>
<dbReference type="RefSeq" id="WP_051239458.1">
    <property type="nucleotide sequence ID" value="NZ_AUFF01000001.1"/>
</dbReference>
<feature type="transmembrane region" description="Helical" evidence="8">
    <location>
        <begin position="157"/>
        <end position="175"/>
    </location>
</feature>
<feature type="coiled-coil region" evidence="7">
    <location>
        <begin position="219"/>
        <end position="281"/>
    </location>
</feature>
<dbReference type="Gene3D" id="1.10.287.130">
    <property type="match status" value="1"/>
</dbReference>
<dbReference type="InterPro" id="IPR003660">
    <property type="entry name" value="HAMP_dom"/>
</dbReference>
<dbReference type="InterPro" id="IPR036890">
    <property type="entry name" value="HATPase_C_sf"/>
</dbReference>
<protein>
    <recommendedName>
        <fullName evidence="3">histidine kinase</fullName>
        <ecNumber evidence="3">2.7.13.3</ecNumber>
    </recommendedName>
</protein>
<dbReference type="CDD" id="cd06225">
    <property type="entry name" value="HAMP"/>
    <property type="match status" value="1"/>
</dbReference>
<dbReference type="EC" id="2.7.13.3" evidence="3"/>
<dbReference type="Gene3D" id="3.30.565.10">
    <property type="entry name" value="Histidine kinase-like ATPase, C-terminal domain"/>
    <property type="match status" value="1"/>
</dbReference>
<dbReference type="Pfam" id="PF17152">
    <property type="entry name" value="CHASE8"/>
    <property type="match status" value="1"/>
</dbReference>
<evidence type="ECO:0000256" key="7">
    <source>
        <dbReference type="SAM" id="Coils"/>
    </source>
</evidence>
<dbReference type="GO" id="GO:0005886">
    <property type="term" value="C:plasma membrane"/>
    <property type="evidence" value="ECO:0007669"/>
    <property type="project" value="UniProtKB-ARBA"/>
</dbReference>
<dbReference type="InterPro" id="IPR003661">
    <property type="entry name" value="HisK_dim/P_dom"/>
</dbReference>
<keyword evidence="7" id="KW-0175">Coiled coil</keyword>
<dbReference type="InterPro" id="IPR003594">
    <property type="entry name" value="HATPase_dom"/>
</dbReference>
<dbReference type="OrthoDB" id="9808408at2"/>
<dbReference type="PRINTS" id="PR00344">
    <property type="entry name" value="BCTRLSENSOR"/>
</dbReference>
<sequence length="503" mass="55038">MAVQVASPLARTLSRIMLVTAFTALMVALTAIVAWDLRAYHARTTADLQTQAELLARATAAAVAFDDVQAATENLELMQLRPTIQAAAVYTARGERFAAWHRADQSVDDFPPLPEGDGAAVHGRRMVIFRRIVDGSGIAGTVYLRADYELLGRFGEYTVISTGALLVALAIALLLSRRLARVITGPVLDMAGVARAIERDRDYSRRAAAGGDDELGLLAETLNRMLAEIERRTEALEAANAELAREVGDRSRAEAEVVRLNAELEARVAERTAQLEAANQELETFCYSVSHDLRAPLRSINGFSQALVEDFPDAVEAGARRYLDRIRAASQRMGQLIEDLLTLSQVSRGSLQRSEFDLGELARTVLADLAQREPERRVEVSVWSPMPVNADRRLVQALLENLLGNAWKFSARADAARIEVGVLRDGSQQIFFVRDNGAGFDMQYADKLFAPFQRLHSGDDFAGTGIGLATVQRIVHRHGGRIWADARVGAGAVFHFTLPPPGE</sequence>
<comment type="catalytic activity">
    <reaction evidence="1">
        <text>ATP + protein L-histidine = ADP + protein N-phospho-L-histidine.</text>
        <dbReference type="EC" id="2.7.13.3"/>
    </reaction>
</comment>
<dbReference type="SMART" id="SM00304">
    <property type="entry name" value="HAMP"/>
    <property type="match status" value="1"/>
</dbReference>
<feature type="domain" description="HAMP" evidence="10">
    <location>
        <begin position="181"/>
        <end position="234"/>
    </location>
</feature>
<comment type="caution">
    <text evidence="11">The sequence shown here is derived from an EMBL/GenBank/DDBJ whole genome shotgun (WGS) entry which is preliminary data.</text>
</comment>
<dbReference type="GO" id="GO:0000156">
    <property type="term" value="F:phosphorelay response regulator activity"/>
    <property type="evidence" value="ECO:0007669"/>
    <property type="project" value="TreeGrafter"/>
</dbReference>
<keyword evidence="6" id="KW-0418">Kinase</keyword>
<feature type="domain" description="Histidine kinase" evidence="9">
    <location>
        <begin position="288"/>
        <end position="502"/>
    </location>
</feature>
<evidence type="ECO:0000256" key="8">
    <source>
        <dbReference type="SAM" id="Phobius"/>
    </source>
</evidence>
<accession>A0A091BI69</accession>
<dbReference type="SMART" id="SM00388">
    <property type="entry name" value="HisKA"/>
    <property type="match status" value="1"/>
</dbReference>
<evidence type="ECO:0000256" key="6">
    <source>
        <dbReference type="ARBA" id="ARBA00022777"/>
    </source>
</evidence>
<dbReference type="EMBL" id="AWXU01000020">
    <property type="protein sequence ID" value="KFN50464.1"/>
    <property type="molecule type" value="Genomic_DNA"/>
</dbReference>
<dbReference type="STRING" id="1121013.GCA_000426365_00837"/>
<evidence type="ECO:0000256" key="5">
    <source>
        <dbReference type="ARBA" id="ARBA00022679"/>
    </source>
</evidence>
<evidence type="ECO:0000256" key="2">
    <source>
        <dbReference type="ARBA" id="ARBA00004370"/>
    </source>
</evidence>
<keyword evidence="8" id="KW-0472">Membrane</keyword>
<keyword evidence="4" id="KW-0597">Phosphoprotein</keyword>
<dbReference type="SMART" id="SM00387">
    <property type="entry name" value="HATPase_c"/>
    <property type="match status" value="1"/>
</dbReference>
<dbReference type="Proteomes" id="UP000029391">
    <property type="component" value="Unassembled WGS sequence"/>
</dbReference>
<evidence type="ECO:0000259" key="10">
    <source>
        <dbReference type="PROSITE" id="PS50885"/>
    </source>
</evidence>
<dbReference type="InterPro" id="IPR033417">
    <property type="entry name" value="CHASE8"/>
</dbReference>
<dbReference type="Pfam" id="PF00512">
    <property type="entry name" value="HisKA"/>
    <property type="match status" value="1"/>
</dbReference>
<dbReference type="SUPFAM" id="SSF47384">
    <property type="entry name" value="Homodimeric domain of signal transducing histidine kinase"/>
    <property type="match status" value="1"/>
</dbReference>
<dbReference type="Pfam" id="PF02518">
    <property type="entry name" value="HATPase_c"/>
    <property type="match status" value="1"/>
</dbReference>